<gene>
    <name evidence="1" type="ORF">OKA05_00885</name>
</gene>
<comment type="caution">
    <text evidence="1">The sequence shown here is derived from an EMBL/GenBank/DDBJ whole genome shotgun (WGS) entry which is preliminary data.</text>
</comment>
<reference evidence="1 2" key="1">
    <citation type="submission" date="2022-10" db="EMBL/GenBank/DDBJ databases">
        <title>Luteolibacter arcticus strain CCTCC AB 2014275, whole genome shotgun sequencing project.</title>
        <authorList>
            <person name="Zhao G."/>
            <person name="Shen L."/>
        </authorList>
    </citation>
    <scope>NUCLEOTIDE SEQUENCE [LARGE SCALE GENOMIC DNA]</scope>
    <source>
        <strain evidence="1 2">CCTCC AB 2014275</strain>
    </source>
</reference>
<sequence>MTPPTHNCAICGDLLIAVEAALNQTWFSTGFGSSQLQIRMKGKGWMQFMKPGRSAAGFYCTKCGALTIAPSIRSHRKELGLE</sequence>
<dbReference type="RefSeq" id="WP_264485195.1">
    <property type="nucleotide sequence ID" value="NZ_JAPDDT010000001.1"/>
</dbReference>
<name>A0ABT3GBT4_9BACT</name>
<evidence type="ECO:0000313" key="2">
    <source>
        <dbReference type="Proteomes" id="UP001320876"/>
    </source>
</evidence>
<dbReference type="EMBL" id="JAPDDT010000001">
    <property type="protein sequence ID" value="MCW1921086.1"/>
    <property type="molecule type" value="Genomic_DNA"/>
</dbReference>
<keyword evidence="2" id="KW-1185">Reference proteome</keyword>
<evidence type="ECO:0000313" key="1">
    <source>
        <dbReference type="EMBL" id="MCW1921086.1"/>
    </source>
</evidence>
<protein>
    <submittedName>
        <fullName evidence="1">Uncharacterized protein</fullName>
    </submittedName>
</protein>
<organism evidence="1 2">
    <name type="scientific">Luteolibacter arcticus</name>
    <dbReference type="NCBI Taxonomy" id="1581411"/>
    <lineage>
        <taxon>Bacteria</taxon>
        <taxon>Pseudomonadati</taxon>
        <taxon>Verrucomicrobiota</taxon>
        <taxon>Verrucomicrobiia</taxon>
        <taxon>Verrucomicrobiales</taxon>
        <taxon>Verrucomicrobiaceae</taxon>
        <taxon>Luteolibacter</taxon>
    </lineage>
</organism>
<dbReference type="Proteomes" id="UP001320876">
    <property type="component" value="Unassembled WGS sequence"/>
</dbReference>
<accession>A0ABT3GBT4</accession>
<proteinExistence type="predicted"/>